<dbReference type="PANTHER" id="PTHR16305">
    <property type="entry name" value="TESTICULAR SOLUBLE ADENYLYL CYCLASE"/>
    <property type="match status" value="1"/>
</dbReference>
<name>A0A367FMG9_9ACTN</name>
<accession>A0A367FMG9</accession>
<dbReference type="SMART" id="SM00382">
    <property type="entry name" value="AAA"/>
    <property type="match status" value="1"/>
</dbReference>
<dbReference type="PRINTS" id="PR00038">
    <property type="entry name" value="HTHLUXR"/>
</dbReference>
<dbReference type="Pfam" id="PF00196">
    <property type="entry name" value="GerE"/>
    <property type="match status" value="1"/>
</dbReference>
<feature type="domain" description="HTH luxR-type" evidence="3">
    <location>
        <begin position="896"/>
        <end position="961"/>
    </location>
</feature>
<dbReference type="SUPFAM" id="SSF46894">
    <property type="entry name" value="C-terminal effector domain of the bipartite response regulators"/>
    <property type="match status" value="1"/>
</dbReference>
<evidence type="ECO:0000313" key="5">
    <source>
        <dbReference type="Proteomes" id="UP000253094"/>
    </source>
</evidence>
<dbReference type="InterPro" id="IPR016032">
    <property type="entry name" value="Sig_transdc_resp-reg_C-effctor"/>
</dbReference>
<dbReference type="PANTHER" id="PTHR16305:SF35">
    <property type="entry name" value="TRANSCRIPTIONAL ACTIVATOR DOMAIN"/>
    <property type="match status" value="1"/>
</dbReference>
<evidence type="ECO:0000313" key="4">
    <source>
        <dbReference type="EMBL" id="RCG31593.1"/>
    </source>
</evidence>
<reference evidence="4 5" key="1">
    <citation type="submission" date="2018-06" db="EMBL/GenBank/DDBJ databases">
        <title>Sphaerisporangium craniellae sp. nov., isolated from a marine sponge in the South China Sea.</title>
        <authorList>
            <person name="Li L."/>
        </authorList>
    </citation>
    <scope>NUCLEOTIDE SEQUENCE [LARGE SCALE GENOMIC DNA]</scope>
    <source>
        <strain evidence="4 5">CCTCC AA 208026</strain>
    </source>
</reference>
<dbReference type="SUPFAM" id="SSF48452">
    <property type="entry name" value="TPR-like"/>
    <property type="match status" value="1"/>
</dbReference>
<keyword evidence="2" id="KW-0067">ATP-binding</keyword>
<dbReference type="GO" id="GO:0006355">
    <property type="term" value="P:regulation of DNA-templated transcription"/>
    <property type="evidence" value="ECO:0007669"/>
    <property type="project" value="InterPro"/>
</dbReference>
<dbReference type="SUPFAM" id="SSF52540">
    <property type="entry name" value="P-loop containing nucleoside triphosphate hydrolases"/>
    <property type="match status" value="1"/>
</dbReference>
<dbReference type="OrthoDB" id="5476461at2"/>
<comment type="caution">
    <text evidence="4">The sequence shown here is derived from an EMBL/GenBank/DDBJ whole genome shotgun (WGS) entry which is preliminary data.</text>
</comment>
<dbReference type="GO" id="GO:0005737">
    <property type="term" value="C:cytoplasm"/>
    <property type="evidence" value="ECO:0007669"/>
    <property type="project" value="TreeGrafter"/>
</dbReference>
<dbReference type="GO" id="GO:0003677">
    <property type="term" value="F:DNA binding"/>
    <property type="evidence" value="ECO:0007669"/>
    <property type="project" value="InterPro"/>
</dbReference>
<dbReference type="InterPro" id="IPR000792">
    <property type="entry name" value="Tscrpt_reg_LuxR_C"/>
</dbReference>
<dbReference type="GO" id="GO:0004016">
    <property type="term" value="F:adenylate cyclase activity"/>
    <property type="evidence" value="ECO:0007669"/>
    <property type="project" value="TreeGrafter"/>
</dbReference>
<protein>
    <submittedName>
        <fullName evidence="4">Helix-turn-helix transcriptional regulator</fullName>
    </submittedName>
</protein>
<proteinExistence type="predicted"/>
<evidence type="ECO:0000256" key="1">
    <source>
        <dbReference type="ARBA" id="ARBA00022741"/>
    </source>
</evidence>
<dbReference type="Gene3D" id="3.40.50.300">
    <property type="entry name" value="P-loop containing nucleotide triphosphate hydrolases"/>
    <property type="match status" value="1"/>
</dbReference>
<dbReference type="InterPro" id="IPR027417">
    <property type="entry name" value="P-loop_NTPase"/>
</dbReference>
<organism evidence="4 5">
    <name type="scientific">Sphaerisporangium album</name>
    <dbReference type="NCBI Taxonomy" id="509200"/>
    <lineage>
        <taxon>Bacteria</taxon>
        <taxon>Bacillati</taxon>
        <taxon>Actinomycetota</taxon>
        <taxon>Actinomycetes</taxon>
        <taxon>Streptosporangiales</taxon>
        <taxon>Streptosporangiaceae</taxon>
        <taxon>Sphaerisporangium</taxon>
    </lineage>
</organism>
<dbReference type="Gene3D" id="1.10.10.10">
    <property type="entry name" value="Winged helix-like DNA-binding domain superfamily/Winged helix DNA-binding domain"/>
    <property type="match status" value="1"/>
</dbReference>
<dbReference type="CDD" id="cd06170">
    <property type="entry name" value="LuxR_C_like"/>
    <property type="match status" value="1"/>
</dbReference>
<dbReference type="EMBL" id="QOIL01000004">
    <property type="protein sequence ID" value="RCG31593.1"/>
    <property type="molecule type" value="Genomic_DNA"/>
</dbReference>
<dbReference type="InterPro" id="IPR036388">
    <property type="entry name" value="WH-like_DNA-bd_sf"/>
</dbReference>
<evidence type="ECO:0000259" key="3">
    <source>
        <dbReference type="PROSITE" id="PS50043"/>
    </source>
</evidence>
<keyword evidence="1" id="KW-0547">Nucleotide-binding</keyword>
<dbReference type="GO" id="GO:0005524">
    <property type="term" value="F:ATP binding"/>
    <property type="evidence" value="ECO:0007669"/>
    <property type="project" value="UniProtKB-KW"/>
</dbReference>
<dbReference type="Gene3D" id="1.25.40.10">
    <property type="entry name" value="Tetratricopeptide repeat domain"/>
    <property type="match status" value="1"/>
</dbReference>
<dbReference type="SMART" id="SM00028">
    <property type="entry name" value="TPR"/>
    <property type="match status" value="3"/>
</dbReference>
<dbReference type="InterPro" id="IPR011990">
    <property type="entry name" value="TPR-like_helical_dom_sf"/>
</dbReference>
<dbReference type="Proteomes" id="UP000253094">
    <property type="component" value="Unassembled WGS sequence"/>
</dbReference>
<evidence type="ECO:0000256" key="2">
    <source>
        <dbReference type="ARBA" id="ARBA00022840"/>
    </source>
</evidence>
<dbReference type="PROSITE" id="PS00622">
    <property type="entry name" value="HTH_LUXR_1"/>
    <property type="match status" value="1"/>
</dbReference>
<gene>
    <name evidence="4" type="ORF">DQ384_08475</name>
</gene>
<dbReference type="InterPro" id="IPR019734">
    <property type="entry name" value="TPR_rpt"/>
</dbReference>
<sequence>MLADMLGRMVSPVFVGREDELRTLSEAFEQARKEAASAVLLGGEAGGGKTRLVTRFADEAACAGAHVLAGGCVELSTEGLAYAPFTAALRQLVKEMGATEVAALLPDGAARDLARLLPEFGEPSGDPETGRARLFEQFLTLLIRLAERRAVILVIEDIHWADRSSRDLIAFLSRNLRTSPVLMILTYRSDELHRQHPLRPVLAELGRVDGVVRLDLPRLSKPEVAAQIAGILGDTPEFALVEQVYQRSEGIPLFVEALMEREDDCNVPESLHDLIIGSVERLPEETQRVLRVAAAGGNRVGHRLLRAVTDLSDVDLENALRPAIARNVIQVADGGTYVFRHALIREAVHEEMLPGEHNRIHARFAEEIDRDRKLVPPGRAAIEIAHHWYSARDHLWALISAWEASGKAANAFAYTEQIQLLERVLALWDRVPDAAERINVDQTTILEMASEAAVISGETDRGLKFVKGALAELDETVEPERVAHLLVRRSQLKTDKGRRGGLEDLRYAERLVPWPGYTRAHVLTKLGSFLMFTNQTAEGSALTNEALAIARDIGDECLEAELLTNLALGQSLTGDLEAAYRTNERAAEIGRGLRTARIVLRALANNVDSLDNLGRSEQAVELALEGEALARQYGRYRVNGTFIANNRAEALDSLGRWDEAVEVIEQALAMDPIPRTRGHLIRGRADIAAARGETDLLERILAEIGAMQGEPAEFAQEWMTDARLLIELHLLRGDPLQALKVTEALLSESGGTQHSSKPMLGWRILALSRRVCEAAAVTSPGAARDVRATAMALAASLDSHGPVTEAFRLSFSGDFEAAEAAWRHLGRPYPRARAMTDIAAAAAKAGDRETASARLAEAHVIASALGARPMVTEIEALGRRVGTTFAESVPAEPGDASGTTTDLTPRETEVLRLVAAGRSNRDIAAELFISAKTVSVHVSNILAKLGVSTRLEAAAAAHRQSLLA</sequence>
<dbReference type="InterPro" id="IPR003593">
    <property type="entry name" value="AAA+_ATPase"/>
</dbReference>
<dbReference type="PROSITE" id="PS50043">
    <property type="entry name" value="HTH_LUXR_2"/>
    <property type="match status" value="1"/>
</dbReference>
<dbReference type="AlphaFoldDB" id="A0A367FMG9"/>
<dbReference type="Pfam" id="PF13191">
    <property type="entry name" value="AAA_16"/>
    <property type="match status" value="1"/>
</dbReference>
<dbReference type="SMART" id="SM00421">
    <property type="entry name" value="HTH_LUXR"/>
    <property type="match status" value="1"/>
</dbReference>
<keyword evidence="5" id="KW-1185">Reference proteome</keyword>
<dbReference type="InterPro" id="IPR041664">
    <property type="entry name" value="AAA_16"/>
</dbReference>